<evidence type="ECO:0000259" key="1">
    <source>
        <dbReference type="Pfam" id="PF20233"/>
    </source>
</evidence>
<dbReference type="EMBL" id="JBANMG010000010">
    <property type="protein sequence ID" value="KAK6948138.1"/>
    <property type="molecule type" value="Genomic_DNA"/>
</dbReference>
<name>A0AAX6M6I1_9PEZI</name>
<dbReference type="PANTHER" id="PTHR38886">
    <property type="entry name" value="SESA DOMAIN-CONTAINING PROTEIN"/>
    <property type="match status" value="1"/>
</dbReference>
<gene>
    <name evidence="2" type="ORF">Daesc_009902</name>
</gene>
<sequence length="549" mass="61502">MSFGFSVGDILAGAQLAYTLSKSLSEAKGASNEYQELIAQLNVVHKVLIHVDELRTANQLAQATVNALLFTINTTNEAIETFLTQYETYEDSLRQGGSGNIVKDVYKKGRWATQMSNKVRDLKGTLSMMLAAVNCLVSLACYYNTGYQPKCTVDIIPSYQEPLRYHSSSWAKDIKLAASIYSDPGNLTLCPGFDKQQAPDSFFRPGQIFSAQIASYMDMESKRGFRKIDFGNLPLEPIPTLKEKAKAESLEDRKKRLAQIRGLPLERMVQYCEDIPHDPGIVNCLLCRAKLRTKNSKRNIGPVPKGLWASLHFRIQHWEHYFSMLPPDVLRGLRKDRRRRLVPSKDLTPPNPGSGFSAEKWIDLTDVTKDVPIQTDEELIRVVNETSTFNHYLRGPVLIQRYSRQGCGDQPDQELFGILHSSDEPPAPMPNETGIVLSPVQMKSDHPSTALSRTARIHYGRAYRISHELPVQSIGLIQDASMEVLLDQFEANVCRTIGDTEDLSDNPIPEPEAEAADINVAKVIRENIASVLGSKMSPDMYQPPTKFDN</sequence>
<proteinExistence type="predicted"/>
<dbReference type="InterPro" id="IPR046497">
    <property type="entry name" value="DUF6590"/>
</dbReference>
<dbReference type="Proteomes" id="UP001369815">
    <property type="component" value="Unassembled WGS sequence"/>
</dbReference>
<comment type="caution">
    <text evidence="2">The sequence shown here is derived from an EMBL/GenBank/DDBJ whole genome shotgun (WGS) entry which is preliminary data.</text>
</comment>
<evidence type="ECO:0000313" key="3">
    <source>
        <dbReference type="Proteomes" id="UP001369815"/>
    </source>
</evidence>
<organism evidence="2 3">
    <name type="scientific">Daldinia eschscholtzii</name>
    <dbReference type="NCBI Taxonomy" id="292717"/>
    <lineage>
        <taxon>Eukaryota</taxon>
        <taxon>Fungi</taxon>
        <taxon>Dikarya</taxon>
        <taxon>Ascomycota</taxon>
        <taxon>Pezizomycotina</taxon>
        <taxon>Sordariomycetes</taxon>
        <taxon>Xylariomycetidae</taxon>
        <taxon>Xylariales</taxon>
        <taxon>Hypoxylaceae</taxon>
        <taxon>Daldinia</taxon>
    </lineage>
</organism>
<protein>
    <recommendedName>
        <fullName evidence="1">DUF6590 domain-containing protein</fullName>
    </recommendedName>
</protein>
<feature type="domain" description="DUF6590" evidence="1">
    <location>
        <begin position="398"/>
        <end position="486"/>
    </location>
</feature>
<dbReference type="AlphaFoldDB" id="A0AAX6M6I1"/>
<accession>A0AAX6M6I1</accession>
<dbReference type="Pfam" id="PF20233">
    <property type="entry name" value="DUF6590"/>
    <property type="match status" value="1"/>
</dbReference>
<dbReference type="PANTHER" id="PTHR38886:SF1">
    <property type="entry name" value="NACHT-NTPASE AND P-LOOP NTPASES N-TERMINAL DOMAIN-CONTAINING PROTEIN"/>
    <property type="match status" value="1"/>
</dbReference>
<evidence type="ECO:0000313" key="2">
    <source>
        <dbReference type="EMBL" id="KAK6948138.1"/>
    </source>
</evidence>
<reference evidence="2 3" key="1">
    <citation type="journal article" date="2024" name="Front Chem Biol">
        <title>Unveiling the potential of Daldinia eschscholtzii MFLUCC 19-0629 through bioactivity and bioinformatics studies for enhanced sustainable agriculture production.</title>
        <authorList>
            <person name="Brooks S."/>
            <person name="Weaver J.A."/>
            <person name="Klomchit A."/>
            <person name="Alharthi S.A."/>
            <person name="Onlamun T."/>
            <person name="Nurani R."/>
            <person name="Vong T.K."/>
            <person name="Alberti F."/>
            <person name="Greco C."/>
        </authorList>
    </citation>
    <scope>NUCLEOTIDE SEQUENCE [LARGE SCALE GENOMIC DNA]</scope>
    <source>
        <strain evidence="2">MFLUCC 19-0629</strain>
    </source>
</reference>
<keyword evidence="3" id="KW-1185">Reference proteome</keyword>